<dbReference type="Proteomes" id="UP000053257">
    <property type="component" value="Unassembled WGS sequence"/>
</dbReference>
<accession>A0A0C3S3M3</accession>
<reference evidence="1 2" key="1">
    <citation type="journal article" date="2014" name="PLoS Genet.">
        <title>Analysis of the Phlebiopsis gigantea genome, transcriptome and secretome provides insight into its pioneer colonization strategies of wood.</title>
        <authorList>
            <person name="Hori C."/>
            <person name="Ishida T."/>
            <person name="Igarashi K."/>
            <person name="Samejima M."/>
            <person name="Suzuki H."/>
            <person name="Master E."/>
            <person name="Ferreira P."/>
            <person name="Ruiz-Duenas F.J."/>
            <person name="Held B."/>
            <person name="Canessa P."/>
            <person name="Larrondo L.F."/>
            <person name="Schmoll M."/>
            <person name="Druzhinina I.S."/>
            <person name="Kubicek C.P."/>
            <person name="Gaskell J.A."/>
            <person name="Kersten P."/>
            <person name="St John F."/>
            <person name="Glasner J."/>
            <person name="Sabat G."/>
            <person name="Splinter BonDurant S."/>
            <person name="Syed K."/>
            <person name="Yadav J."/>
            <person name="Mgbeahuruike A.C."/>
            <person name="Kovalchuk A."/>
            <person name="Asiegbu F.O."/>
            <person name="Lackner G."/>
            <person name="Hoffmeister D."/>
            <person name="Rencoret J."/>
            <person name="Gutierrez A."/>
            <person name="Sun H."/>
            <person name="Lindquist E."/>
            <person name="Barry K."/>
            <person name="Riley R."/>
            <person name="Grigoriev I.V."/>
            <person name="Henrissat B."/>
            <person name="Kues U."/>
            <person name="Berka R.M."/>
            <person name="Martinez A.T."/>
            <person name="Covert S.F."/>
            <person name="Blanchette R.A."/>
            <person name="Cullen D."/>
        </authorList>
    </citation>
    <scope>NUCLEOTIDE SEQUENCE [LARGE SCALE GENOMIC DNA]</scope>
    <source>
        <strain evidence="1 2">11061_1 CR5-6</strain>
    </source>
</reference>
<proteinExistence type="predicted"/>
<organism evidence="1 2">
    <name type="scientific">Phlebiopsis gigantea (strain 11061_1 CR5-6)</name>
    <name type="common">White-rot fungus</name>
    <name type="synonym">Peniophora gigantea</name>
    <dbReference type="NCBI Taxonomy" id="745531"/>
    <lineage>
        <taxon>Eukaryota</taxon>
        <taxon>Fungi</taxon>
        <taxon>Dikarya</taxon>
        <taxon>Basidiomycota</taxon>
        <taxon>Agaricomycotina</taxon>
        <taxon>Agaricomycetes</taxon>
        <taxon>Polyporales</taxon>
        <taxon>Phanerochaetaceae</taxon>
        <taxon>Phlebiopsis</taxon>
    </lineage>
</organism>
<keyword evidence="2" id="KW-1185">Reference proteome</keyword>
<protein>
    <submittedName>
        <fullName evidence="1">Uncharacterized protein</fullName>
    </submittedName>
</protein>
<sequence>MGGPRSWYSIYICVARATSAFRLPSTLPQLTPMSHLAPQIWQINRRHLSLPAELLHDILAPVIMETIDKLVYASREEYCALWLANITALLITSKQFNCIATRILCDALEIAQDGTGRSREGPAEVLWRMRADTDLFESQINTWERAANLGRLVAPKLYEGRPLERLYRLSEYGPWYFRVRALLCTTVEELLDLRQSMLGELEEMVARLRFPGLGEYIRRRLVRVESCYSNGCEMMRCGVQLRFMQDSLLQPTSALISRLKDQVPRLAQRLALSTQQIDTAQPVDMSLAQHALTSLVNTLHAMNEPDTDHSVKYFFCGEQSSAIEELWYELVDTLTSHAQRRRLASLRLD</sequence>
<dbReference type="AlphaFoldDB" id="A0A0C3S3M3"/>
<name>A0A0C3S3M3_PHLG1</name>
<dbReference type="OrthoDB" id="10679420at2759"/>
<gene>
    <name evidence="1" type="ORF">PHLGIDRAFT_192146</name>
</gene>
<evidence type="ECO:0000313" key="1">
    <source>
        <dbReference type="EMBL" id="KIP04492.1"/>
    </source>
</evidence>
<dbReference type="EMBL" id="KN840572">
    <property type="protein sequence ID" value="KIP04492.1"/>
    <property type="molecule type" value="Genomic_DNA"/>
</dbReference>
<evidence type="ECO:0000313" key="2">
    <source>
        <dbReference type="Proteomes" id="UP000053257"/>
    </source>
</evidence>
<dbReference type="HOGENOM" id="CLU_794790_0_0_1"/>